<dbReference type="AlphaFoldDB" id="A0A8T0VCR7"/>
<reference evidence="1" key="1">
    <citation type="submission" date="2020-05" db="EMBL/GenBank/DDBJ databases">
        <title>WGS assembly of Panicum virgatum.</title>
        <authorList>
            <person name="Lovell J.T."/>
            <person name="Jenkins J."/>
            <person name="Shu S."/>
            <person name="Juenger T.E."/>
            <person name="Schmutz J."/>
        </authorList>
    </citation>
    <scope>NUCLEOTIDE SEQUENCE</scope>
    <source>
        <strain evidence="1">AP13</strain>
    </source>
</reference>
<proteinExistence type="predicted"/>
<gene>
    <name evidence="1" type="ORF">PVAP13_2NG198672</name>
</gene>
<sequence>MLPLVWGKAKVRCNRANGYAEFKFFPHVAATRDAIRRPHEVSSSHWKKLAVYWKKLPVLVYSC</sequence>
<comment type="caution">
    <text evidence="1">The sequence shown here is derived from an EMBL/GenBank/DDBJ whole genome shotgun (WGS) entry which is preliminary data.</text>
</comment>
<dbReference type="EMBL" id="CM029040">
    <property type="protein sequence ID" value="KAG2631336.1"/>
    <property type="molecule type" value="Genomic_DNA"/>
</dbReference>
<evidence type="ECO:0000313" key="1">
    <source>
        <dbReference type="EMBL" id="KAG2631336.1"/>
    </source>
</evidence>
<accession>A0A8T0VCR7</accession>
<dbReference type="Proteomes" id="UP000823388">
    <property type="component" value="Chromosome 2N"/>
</dbReference>
<organism evidence="1 2">
    <name type="scientific">Panicum virgatum</name>
    <name type="common">Blackwell switchgrass</name>
    <dbReference type="NCBI Taxonomy" id="38727"/>
    <lineage>
        <taxon>Eukaryota</taxon>
        <taxon>Viridiplantae</taxon>
        <taxon>Streptophyta</taxon>
        <taxon>Embryophyta</taxon>
        <taxon>Tracheophyta</taxon>
        <taxon>Spermatophyta</taxon>
        <taxon>Magnoliopsida</taxon>
        <taxon>Liliopsida</taxon>
        <taxon>Poales</taxon>
        <taxon>Poaceae</taxon>
        <taxon>PACMAD clade</taxon>
        <taxon>Panicoideae</taxon>
        <taxon>Panicodae</taxon>
        <taxon>Paniceae</taxon>
        <taxon>Panicinae</taxon>
        <taxon>Panicum</taxon>
        <taxon>Panicum sect. Hiantes</taxon>
    </lineage>
</organism>
<evidence type="ECO:0000313" key="2">
    <source>
        <dbReference type="Proteomes" id="UP000823388"/>
    </source>
</evidence>
<protein>
    <submittedName>
        <fullName evidence="1">Uncharacterized protein</fullName>
    </submittedName>
</protein>
<name>A0A8T0VCR7_PANVG</name>
<keyword evidence="2" id="KW-1185">Reference proteome</keyword>